<organism evidence="8">
    <name type="scientific">anaerobic digester metagenome</name>
    <dbReference type="NCBI Taxonomy" id="1263854"/>
    <lineage>
        <taxon>unclassified sequences</taxon>
        <taxon>metagenomes</taxon>
        <taxon>ecological metagenomes</taxon>
    </lineage>
</organism>
<evidence type="ECO:0000256" key="2">
    <source>
        <dbReference type="ARBA" id="ARBA00022679"/>
    </source>
</evidence>
<dbReference type="EC" id="2.7.8.40" evidence="8"/>
<dbReference type="PANTHER" id="PTHR30576">
    <property type="entry name" value="COLANIC BIOSYNTHESIS UDP-GLUCOSE LIPID CARRIER TRANSFERASE"/>
    <property type="match status" value="1"/>
</dbReference>
<evidence type="ECO:0000256" key="6">
    <source>
        <dbReference type="SAM" id="Phobius"/>
    </source>
</evidence>
<evidence type="ECO:0000256" key="3">
    <source>
        <dbReference type="ARBA" id="ARBA00022692"/>
    </source>
</evidence>
<feature type="transmembrane region" description="Helical" evidence="6">
    <location>
        <begin position="73"/>
        <end position="98"/>
    </location>
</feature>
<sequence>MMNRSVYSSVILFVFDLAVAAGAVFLAKYIGRWLPGVSLPDELLWIKGSIYAGVGVVCFYFQDLYNWRYWRRISELTSSILLGGGLALIALALIYYIIPTVGLERDVLLGAMLISLGASFAIRAGYLKFRLIDRRATRIVILGDGDNAKFLLKEIRAGGYPVILEGYIGRNNWDLASRCLGDISDMHRIIREVEPDLLVVAPDGWRGTLPIDDLLHIKLTACDVIDAPSFYERVTGRILVEEIRPSSIIFTRGFLSSPFQDAVKRGFDVFFALLGLVLTFPIMLLTALAIRIDSPGPIFYLQQRVGMDGKDFKLIKFRSMRQDAEKQGPQWASQNDPRVTRVGRIIRKLRIDELPQFINVLKNDMSFVGPRPERRYFVDQLEKVIPYYALRLHAKPGITGWAQINYPYGDTIEDAKEKLKYELFYMKHRSLWLDLVILFQTVKVAIKARGSQ</sequence>
<accession>A0A485M095</accession>
<evidence type="ECO:0000259" key="7">
    <source>
        <dbReference type="Pfam" id="PF02397"/>
    </source>
</evidence>
<dbReference type="Pfam" id="PF02397">
    <property type="entry name" value="Bac_transf"/>
    <property type="match status" value="1"/>
</dbReference>
<dbReference type="InterPro" id="IPR017475">
    <property type="entry name" value="EPS_sugar_tfrase"/>
</dbReference>
<protein>
    <submittedName>
        <fullName evidence="8">UDP-N-acetylgalactosamine-undecaprenyl-phosphate N-acetylgalactosaminephosphotransferase</fullName>
        <ecNumber evidence="8">2.7.8.40</ecNumber>
    </submittedName>
</protein>
<name>A0A485M095_9ZZZZ</name>
<dbReference type="NCBIfam" id="TIGR03025">
    <property type="entry name" value="EPS_sugtrans"/>
    <property type="match status" value="1"/>
</dbReference>
<dbReference type="InterPro" id="IPR017464">
    <property type="entry name" value="Sugar_tfrase_EpsB_2"/>
</dbReference>
<feature type="domain" description="Bacterial sugar transferase" evidence="7">
    <location>
        <begin position="264"/>
        <end position="446"/>
    </location>
</feature>
<dbReference type="AlphaFoldDB" id="A0A485M095"/>
<reference evidence="8" key="1">
    <citation type="submission" date="2019-03" db="EMBL/GenBank/DDBJ databases">
        <authorList>
            <person name="Hao L."/>
        </authorList>
    </citation>
    <scope>NUCLEOTIDE SEQUENCE</scope>
</reference>
<keyword evidence="3 6" id="KW-0812">Transmembrane</keyword>
<dbReference type="GO" id="GO:0009242">
    <property type="term" value="P:colanic acid biosynthetic process"/>
    <property type="evidence" value="ECO:0007669"/>
    <property type="project" value="TreeGrafter"/>
</dbReference>
<gene>
    <name evidence="8" type="primary">wecA</name>
    <name evidence="8" type="ORF">SCFA_40053</name>
</gene>
<dbReference type="InterPro" id="IPR003362">
    <property type="entry name" value="Bact_transf"/>
</dbReference>
<comment type="subcellular location">
    <subcellularLocation>
        <location evidence="1">Membrane</location>
        <topology evidence="1">Multi-pass membrane protein</topology>
    </subcellularLocation>
</comment>
<evidence type="ECO:0000256" key="1">
    <source>
        <dbReference type="ARBA" id="ARBA00004141"/>
    </source>
</evidence>
<dbReference type="GO" id="GO:0016020">
    <property type="term" value="C:membrane"/>
    <property type="evidence" value="ECO:0007669"/>
    <property type="project" value="UniProtKB-SubCell"/>
</dbReference>
<feature type="transmembrane region" description="Helical" evidence="6">
    <location>
        <begin position="269"/>
        <end position="290"/>
    </location>
</feature>
<dbReference type="NCBIfam" id="TIGR03013">
    <property type="entry name" value="EpsB_2"/>
    <property type="match status" value="1"/>
</dbReference>
<evidence type="ECO:0000256" key="4">
    <source>
        <dbReference type="ARBA" id="ARBA00022989"/>
    </source>
</evidence>
<proteinExistence type="predicted"/>
<feature type="transmembrane region" description="Helical" evidence="6">
    <location>
        <begin position="110"/>
        <end position="129"/>
    </location>
</feature>
<feature type="transmembrane region" description="Helical" evidence="6">
    <location>
        <begin position="43"/>
        <end position="61"/>
    </location>
</feature>
<dbReference type="GO" id="GO:0089702">
    <property type="term" value="F:undecaprenyl-phosphate glucose phosphotransferase activity"/>
    <property type="evidence" value="ECO:0007669"/>
    <property type="project" value="TreeGrafter"/>
</dbReference>
<dbReference type="EMBL" id="CAADRM010000103">
    <property type="protein sequence ID" value="VFU15178.1"/>
    <property type="molecule type" value="Genomic_DNA"/>
</dbReference>
<feature type="transmembrane region" description="Helical" evidence="6">
    <location>
        <begin position="7"/>
        <end position="31"/>
    </location>
</feature>
<keyword evidence="2 8" id="KW-0808">Transferase</keyword>
<evidence type="ECO:0000256" key="5">
    <source>
        <dbReference type="ARBA" id="ARBA00023136"/>
    </source>
</evidence>
<evidence type="ECO:0000313" key="8">
    <source>
        <dbReference type="EMBL" id="VFU15178.1"/>
    </source>
</evidence>
<keyword evidence="5 6" id="KW-0472">Membrane</keyword>
<keyword evidence="4 6" id="KW-1133">Transmembrane helix</keyword>
<dbReference type="PANTHER" id="PTHR30576:SF21">
    <property type="entry name" value="UDP-GLUCOSE:UNDECAPRENYL-PHOSPHATE GLUCOSE-1-PHOSPHATE TRANSFERASE"/>
    <property type="match status" value="1"/>
</dbReference>